<evidence type="ECO:0000313" key="2">
    <source>
        <dbReference type="Proteomes" id="UP000045285"/>
    </source>
</evidence>
<organism evidence="1 2">
    <name type="scientific">Mesorhizobium plurifarium</name>
    <dbReference type="NCBI Taxonomy" id="69974"/>
    <lineage>
        <taxon>Bacteria</taxon>
        <taxon>Pseudomonadati</taxon>
        <taxon>Pseudomonadota</taxon>
        <taxon>Alphaproteobacteria</taxon>
        <taxon>Hyphomicrobiales</taxon>
        <taxon>Phyllobacteriaceae</taxon>
        <taxon>Mesorhizobium</taxon>
    </lineage>
</organism>
<dbReference type="EMBL" id="CCMZ01000056">
    <property type="protein sequence ID" value="CDX26811.1"/>
    <property type="molecule type" value="Genomic_DNA"/>
</dbReference>
<keyword evidence="2" id="KW-1185">Reference proteome</keyword>
<proteinExistence type="predicted"/>
<protein>
    <submittedName>
        <fullName evidence="1">Uncharacterized protein</fullName>
    </submittedName>
</protein>
<accession>A0A090EFU2</accession>
<dbReference type="Proteomes" id="UP000045285">
    <property type="component" value="Unassembled WGS sequence"/>
</dbReference>
<gene>
    <name evidence="1" type="ORF">MPL3356_60568</name>
</gene>
<dbReference type="AlphaFoldDB" id="A0A090EFU2"/>
<evidence type="ECO:0000313" key="1">
    <source>
        <dbReference type="EMBL" id="CDX26811.1"/>
    </source>
</evidence>
<sequence>MIALGPLVVLIIIGAVVAIGLIPARPEDHLLDFRAKCRKDGLTFQETEAALGARIAFVSLRRRASNLCVDAGGHVTRDQINEIARHLAIGLAASHGQDAAKRFIAWVESCPDEEILYDDARGRRHHRISGELARKGLHANKKAAMHEDFKHALKVIKR</sequence>
<name>A0A090EFU2_MESPL</name>
<reference evidence="2" key="1">
    <citation type="submission" date="2014-08" db="EMBL/GenBank/DDBJ databases">
        <authorList>
            <person name="Moulin L."/>
        </authorList>
    </citation>
    <scope>NUCLEOTIDE SEQUENCE [LARGE SCALE GENOMIC DNA]</scope>
</reference>